<protein>
    <submittedName>
        <fullName evidence="2">Uncharacterized protein</fullName>
    </submittedName>
</protein>
<dbReference type="EMBL" id="LXQA011395001">
    <property type="protein sequence ID" value="MCI95719.1"/>
    <property type="molecule type" value="Genomic_DNA"/>
</dbReference>
<evidence type="ECO:0000256" key="1">
    <source>
        <dbReference type="SAM" id="MobiDB-lite"/>
    </source>
</evidence>
<name>A0A392W7H6_9FABA</name>
<accession>A0A392W7H6</accession>
<feature type="non-terminal residue" evidence="2">
    <location>
        <position position="1"/>
    </location>
</feature>
<feature type="compositionally biased region" description="Acidic residues" evidence="1">
    <location>
        <begin position="31"/>
        <end position="40"/>
    </location>
</feature>
<dbReference type="Proteomes" id="UP000265520">
    <property type="component" value="Unassembled WGS sequence"/>
</dbReference>
<reference evidence="2 3" key="1">
    <citation type="journal article" date="2018" name="Front. Plant Sci.">
        <title>Red Clover (Trifolium pratense) and Zigzag Clover (T. medium) - A Picture of Genomic Similarities and Differences.</title>
        <authorList>
            <person name="Dluhosova J."/>
            <person name="Istvanek J."/>
            <person name="Nedelnik J."/>
            <person name="Repkova J."/>
        </authorList>
    </citation>
    <scope>NUCLEOTIDE SEQUENCE [LARGE SCALE GENOMIC DNA]</scope>
    <source>
        <strain evidence="3">cv. 10/8</strain>
        <tissue evidence="2">Leaf</tissue>
    </source>
</reference>
<organism evidence="2 3">
    <name type="scientific">Trifolium medium</name>
    <dbReference type="NCBI Taxonomy" id="97028"/>
    <lineage>
        <taxon>Eukaryota</taxon>
        <taxon>Viridiplantae</taxon>
        <taxon>Streptophyta</taxon>
        <taxon>Embryophyta</taxon>
        <taxon>Tracheophyta</taxon>
        <taxon>Spermatophyta</taxon>
        <taxon>Magnoliopsida</taxon>
        <taxon>eudicotyledons</taxon>
        <taxon>Gunneridae</taxon>
        <taxon>Pentapetalae</taxon>
        <taxon>rosids</taxon>
        <taxon>fabids</taxon>
        <taxon>Fabales</taxon>
        <taxon>Fabaceae</taxon>
        <taxon>Papilionoideae</taxon>
        <taxon>50 kb inversion clade</taxon>
        <taxon>NPAAA clade</taxon>
        <taxon>Hologalegina</taxon>
        <taxon>IRL clade</taxon>
        <taxon>Trifolieae</taxon>
        <taxon>Trifolium</taxon>
    </lineage>
</organism>
<comment type="caution">
    <text evidence="2">The sequence shown here is derived from an EMBL/GenBank/DDBJ whole genome shotgun (WGS) entry which is preliminary data.</text>
</comment>
<evidence type="ECO:0000313" key="2">
    <source>
        <dbReference type="EMBL" id="MCI95719.1"/>
    </source>
</evidence>
<feature type="region of interest" description="Disordered" evidence="1">
    <location>
        <begin position="17"/>
        <end position="40"/>
    </location>
</feature>
<proteinExistence type="predicted"/>
<keyword evidence="3" id="KW-1185">Reference proteome</keyword>
<dbReference type="AlphaFoldDB" id="A0A392W7H6"/>
<sequence>EETIVDIPMKRSKAVETLPETRKVSPLAPEFETDDDGDSL</sequence>
<evidence type="ECO:0000313" key="3">
    <source>
        <dbReference type="Proteomes" id="UP000265520"/>
    </source>
</evidence>